<name>A0A9P7FX93_9AGAR</name>
<accession>A0A9P7FX93</accession>
<dbReference type="Proteomes" id="UP000717328">
    <property type="component" value="Unassembled WGS sequence"/>
</dbReference>
<evidence type="ECO:0000313" key="2">
    <source>
        <dbReference type="Proteomes" id="UP000717328"/>
    </source>
</evidence>
<dbReference type="OrthoDB" id="2942377at2759"/>
<gene>
    <name evidence="1" type="ORF">H0H81_008684</name>
</gene>
<protein>
    <submittedName>
        <fullName evidence="1">Uncharacterized protein</fullName>
    </submittedName>
</protein>
<sequence length="145" mass="16940">MDRKKQILCFLVLVQRLDTEYASIETSDFNSICAYYQQFCSITDGNNPLNIWHWQALFAVVRALTGKLKEEAYRIIRETCEDLHGILMDSKGMDPPQTAMALTTRLLEGHRKLMEVLYEKHNEDREEFLKVHNIENPDSKYEIVG</sequence>
<comment type="caution">
    <text evidence="1">The sequence shown here is derived from an EMBL/GenBank/DDBJ whole genome shotgun (WGS) entry which is preliminary data.</text>
</comment>
<reference evidence="1" key="2">
    <citation type="submission" date="2021-10" db="EMBL/GenBank/DDBJ databases">
        <title>Phylogenomics reveals ancestral predisposition of the termite-cultivated fungus Termitomyces towards a domesticated lifestyle.</title>
        <authorList>
            <person name="Auxier B."/>
            <person name="Grum-Grzhimaylo A."/>
            <person name="Cardenas M.E."/>
            <person name="Lodge J.D."/>
            <person name="Laessoe T."/>
            <person name="Pedersen O."/>
            <person name="Smith M.E."/>
            <person name="Kuyper T.W."/>
            <person name="Franco-Molano E.A."/>
            <person name="Baroni T.J."/>
            <person name="Aanen D.K."/>
        </authorList>
    </citation>
    <scope>NUCLEOTIDE SEQUENCE</scope>
    <source>
        <strain evidence="1">D49</strain>
    </source>
</reference>
<evidence type="ECO:0000313" key="1">
    <source>
        <dbReference type="EMBL" id="KAG5638915.1"/>
    </source>
</evidence>
<dbReference type="EMBL" id="JABCKI010005738">
    <property type="protein sequence ID" value="KAG5638915.1"/>
    <property type="molecule type" value="Genomic_DNA"/>
</dbReference>
<dbReference type="AlphaFoldDB" id="A0A9P7FX93"/>
<organism evidence="1 2">
    <name type="scientific">Sphagnurus paluster</name>
    <dbReference type="NCBI Taxonomy" id="117069"/>
    <lineage>
        <taxon>Eukaryota</taxon>
        <taxon>Fungi</taxon>
        <taxon>Dikarya</taxon>
        <taxon>Basidiomycota</taxon>
        <taxon>Agaricomycotina</taxon>
        <taxon>Agaricomycetes</taxon>
        <taxon>Agaricomycetidae</taxon>
        <taxon>Agaricales</taxon>
        <taxon>Tricholomatineae</taxon>
        <taxon>Lyophyllaceae</taxon>
        <taxon>Sphagnurus</taxon>
    </lineage>
</organism>
<keyword evidence="2" id="KW-1185">Reference proteome</keyword>
<reference evidence="1" key="1">
    <citation type="submission" date="2021-02" db="EMBL/GenBank/DDBJ databases">
        <authorList>
            <person name="Nieuwenhuis M."/>
            <person name="Van De Peppel L.J.J."/>
        </authorList>
    </citation>
    <scope>NUCLEOTIDE SEQUENCE</scope>
    <source>
        <strain evidence="1">D49</strain>
    </source>
</reference>
<proteinExistence type="predicted"/>